<dbReference type="Gene3D" id="3.40.50.150">
    <property type="entry name" value="Vaccinia Virus protein VP39"/>
    <property type="match status" value="1"/>
</dbReference>
<dbReference type="SUPFAM" id="SSF53335">
    <property type="entry name" value="S-adenosyl-L-methionine-dependent methyltransferases"/>
    <property type="match status" value="1"/>
</dbReference>
<gene>
    <name evidence="1" type="ORF">WJX81_000737</name>
</gene>
<sequence length="172" mass="18524">MTVREVPIAEGLVLTVIEHSELADCAGAVVWDAALVLIHFLAKGTGRNLLRGKRVLDLGAGTGAAGLAAGLLGARVLLTDLPHLLPGLTRNVAANELQEHVAVAALRGRVLLAYERRPLVVERAFAEFSRVGLVAEQVPTEELHPHWQSPDIFLFWLRPGPRPTPHAWPGAL</sequence>
<organism evidence="1 2">
    <name type="scientific">Elliptochloris bilobata</name>
    <dbReference type="NCBI Taxonomy" id="381761"/>
    <lineage>
        <taxon>Eukaryota</taxon>
        <taxon>Viridiplantae</taxon>
        <taxon>Chlorophyta</taxon>
        <taxon>core chlorophytes</taxon>
        <taxon>Trebouxiophyceae</taxon>
        <taxon>Trebouxiophyceae incertae sedis</taxon>
        <taxon>Elliptochloris clade</taxon>
        <taxon>Elliptochloris</taxon>
    </lineage>
</organism>
<accession>A0AAW1S9J4</accession>
<dbReference type="Pfam" id="PF10294">
    <property type="entry name" value="Methyltransf_16"/>
    <property type="match status" value="1"/>
</dbReference>
<comment type="caution">
    <text evidence="1">The sequence shown here is derived from an EMBL/GenBank/DDBJ whole genome shotgun (WGS) entry which is preliminary data.</text>
</comment>
<dbReference type="InterPro" id="IPR029063">
    <property type="entry name" value="SAM-dependent_MTases_sf"/>
</dbReference>
<dbReference type="EMBL" id="JALJOU010000007">
    <property type="protein sequence ID" value="KAK9842450.1"/>
    <property type="molecule type" value="Genomic_DNA"/>
</dbReference>
<dbReference type="PANTHER" id="PTHR14614">
    <property type="entry name" value="HEPATOCELLULAR CARCINOMA-ASSOCIATED ANTIGEN"/>
    <property type="match status" value="1"/>
</dbReference>
<name>A0AAW1S9J4_9CHLO</name>
<dbReference type="AlphaFoldDB" id="A0AAW1S9J4"/>
<dbReference type="Proteomes" id="UP001445335">
    <property type="component" value="Unassembled WGS sequence"/>
</dbReference>
<protein>
    <submittedName>
        <fullName evidence="1">Uncharacterized protein</fullName>
    </submittedName>
</protein>
<dbReference type="InterPro" id="IPR019410">
    <property type="entry name" value="Methyltransf_16"/>
</dbReference>
<reference evidence="1 2" key="1">
    <citation type="journal article" date="2024" name="Nat. Commun.">
        <title>Phylogenomics reveals the evolutionary origins of lichenization in chlorophyte algae.</title>
        <authorList>
            <person name="Puginier C."/>
            <person name="Libourel C."/>
            <person name="Otte J."/>
            <person name="Skaloud P."/>
            <person name="Haon M."/>
            <person name="Grisel S."/>
            <person name="Petersen M."/>
            <person name="Berrin J.G."/>
            <person name="Delaux P.M."/>
            <person name="Dal Grande F."/>
            <person name="Keller J."/>
        </authorList>
    </citation>
    <scope>NUCLEOTIDE SEQUENCE [LARGE SCALE GENOMIC DNA]</scope>
    <source>
        <strain evidence="1 2">SAG 245.80</strain>
    </source>
</reference>
<keyword evidence="2" id="KW-1185">Reference proteome</keyword>
<evidence type="ECO:0000313" key="2">
    <source>
        <dbReference type="Proteomes" id="UP001445335"/>
    </source>
</evidence>
<proteinExistence type="predicted"/>
<evidence type="ECO:0000313" key="1">
    <source>
        <dbReference type="EMBL" id="KAK9842450.1"/>
    </source>
</evidence>